<proteinExistence type="predicted"/>
<protein>
    <submittedName>
        <fullName evidence="2">Uncharacterized protein</fullName>
    </submittedName>
</protein>
<evidence type="ECO:0000256" key="1">
    <source>
        <dbReference type="SAM" id="MobiDB-lite"/>
    </source>
</evidence>
<evidence type="ECO:0000313" key="2">
    <source>
        <dbReference type="EMBL" id="TKA08503.1"/>
    </source>
</evidence>
<dbReference type="EMBL" id="SUMC01000030">
    <property type="protein sequence ID" value="TKA08503.1"/>
    <property type="molecule type" value="Genomic_DNA"/>
</dbReference>
<dbReference type="Proteomes" id="UP000305778">
    <property type="component" value="Unassembled WGS sequence"/>
</dbReference>
<dbReference type="RefSeq" id="WP_136726674.1">
    <property type="nucleotide sequence ID" value="NZ_SUMC01000030.1"/>
</dbReference>
<keyword evidence="3" id="KW-1185">Reference proteome</keyword>
<dbReference type="AlphaFoldDB" id="A0A4U0SHH5"/>
<reference evidence="2 3" key="1">
    <citation type="submission" date="2019-04" db="EMBL/GenBank/DDBJ databases">
        <title>Streptomyces oryziradicis sp. nov., a novel actinomycete isolated from rhizosphere soil of rice (Oryza sativa L.).</title>
        <authorList>
            <person name="Li C."/>
        </authorList>
    </citation>
    <scope>NUCLEOTIDE SEQUENCE [LARGE SCALE GENOMIC DNA]</scope>
    <source>
        <strain evidence="2 3">NEAU-C40</strain>
    </source>
</reference>
<feature type="region of interest" description="Disordered" evidence="1">
    <location>
        <begin position="1"/>
        <end position="21"/>
    </location>
</feature>
<dbReference type="OrthoDB" id="3381423at2"/>
<accession>A0A4U0SHH5</accession>
<comment type="caution">
    <text evidence="2">The sequence shown here is derived from an EMBL/GenBank/DDBJ whole genome shotgun (WGS) entry which is preliminary data.</text>
</comment>
<sequence length="163" mass="18646">MENHDDKQPETKRPRLRRHSPPYNAALDAMVEVLKHWAAEGRVDCYSELSSDLAVEGHRVYHHSTAMSFLLEYACRREHHDGSPVMLSAIVVNKRQLKPSGQFFELAKTYPFQRGTDPEWSWETERDQSSRTTAERDSSQRPPCRPAQVRAVAATISAMTRAP</sequence>
<feature type="compositionally biased region" description="Basic and acidic residues" evidence="1">
    <location>
        <begin position="123"/>
        <end position="139"/>
    </location>
</feature>
<feature type="compositionally biased region" description="Basic and acidic residues" evidence="1">
    <location>
        <begin position="1"/>
        <end position="13"/>
    </location>
</feature>
<feature type="region of interest" description="Disordered" evidence="1">
    <location>
        <begin position="117"/>
        <end position="163"/>
    </location>
</feature>
<organism evidence="2 3">
    <name type="scientific">Actinacidiphila oryziradicis</name>
    <dbReference type="NCBI Taxonomy" id="2571141"/>
    <lineage>
        <taxon>Bacteria</taxon>
        <taxon>Bacillati</taxon>
        <taxon>Actinomycetota</taxon>
        <taxon>Actinomycetes</taxon>
        <taxon>Kitasatosporales</taxon>
        <taxon>Streptomycetaceae</taxon>
        <taxon>Actinacidiphila</taxon>
    </lineage>
</organism>
<name>A0A4U0SHH5_9ACTN</name>
<gene>
    <name evidence="2" type="ORF">FCI23_27740</name>
</gene>
<evidence type="ECO:0000313" key="3">
    <source>
        <dbReference type="Proteomes" id="UP000305778"/>
    </source>
</evidence>